<comment type="caution">
    <text evidence="1">The sequence shown here is derived from an EMBL/GenBank/DDBJ whole genome shotgun (WGS) entry which is preliminary data.</text>
</comment>
<dbReference type="Proteomes" id="UP000054988">
    <property type="component" value="Unassembled WGS sequence"/>
</dbReference>
<evidence type="ECO:0000313" key="1">
    <source>
        <dbReference type="EMBL" id="KTB36804.1"/>
    </source>
</evidence>
<protein>
    <submittedName>
        <fullName evidence="1">Uncharacterized protein</fullName>
    </submittedName>
</protein>
<proteinExistence type="predicted"/>
<organism evidence="1 2">
    <name type="scientific">Moniliophthora roreri</name>
    <name type="common">Frosty pod rot fungus</name>
    <name type="synonym">Monilia roreri</name>
    <dbReference type="NCBI Taxonomy" id="221103"/>
    <lineage>
        <taxon>Eukaryota</taxon>
        <taxon>Fungi</taxon>
        <taxon>Dikarya</taxon>
        <taxon>Basidiomycota</taxon>
        <taxon>Agaricomycotina</taxon>
        <taxon>Agaricomycetes</taxon>
        <taxon>Agaricomycetidae</taxon>
        <taxon>Agaricales</taxon>
        <taxon>Marasmiineae</taxon>
        <taxon>Marasmiaceae</taxon>
        <taxon>Moniliophthora</taxon>
    </lineage>
</organism>
<dbReference type="EMBL" id="LATX01001882">
    <property type="protein sequence ID" value="KTB36804.1"/>
    <property type="molecule type" value="Genomic_DNA"/>
</dbReference>
<sequence>MCSAAKVAN</sequence>
<accession>A0A0W0FKH4</accession>
<gene>
    <name evidence="1" type="ORF">WG66_10663</name>
</gene>
<name>A0A0W0FKH4_MONRR</name>
<reference evidence="1 2" key="1">
    <citation type="submission" date="2015-12" db="EMBL/GenBank/DDBJ databases">
        <title>Draft genome sequence of Moniliophthora roreri, the causal agent of frosty pod rot of cacao.</title>
        <authorList>
            <person name="Aime M.C."/>
            <person name="Diaz-Valderrama J.R."/>
            <person name="Kijpornyongpan T."/>
            <person name="Phillips-Mora W."/>
        </authorList>
    </citation>
    <scope>NUCLEOTIDE SEQUENCE [LARGE SCALE GENOMIC DNA]</scope>
    <source>
        <strain evidence="1 2">MCA 2952</strain>
    </source>
</reference>
<evidence type="ECO:0000313" key="2">
    <source>
        <dbReference type="Proteomes" id="UP000054988"/>
    </source>
</evidence>